<dbReference type="GO" id="GO:0047590">
    <property type="term" value="F:5-dehydro-2-deoxygluconokinase activity"/>
    <property type="evidence" value="ECO:0007669"/>
    <property type="project" value="UniProtKB-EC"/>
</dbReference>
<keyword evidence="5" id="KW-0067">ATP-binding</keyword>
<evidence type="ECO:0000256" key="1">
    <source>
        <dbReference type="ARBA" id="ARBA00010688"/>
    </source>
</evidence>
<feature type="domain" description="Carbohydrate kinase PfkB" evidence="6">
    <location>
        <begin position="2"/>
        <end position="299"/>
    </location>
</feature>
<sequence>MDVLSIGETMIVFSPNEVGPMRYARDFTSHIAGAETNTLIGLQKLGISTGWISQLGNDELGQRILSFVRGEGINVDFVKLTDDANTGIFIKEKFRSNQTRVHYYRSGSAASQMNENLINKDYVSQFKFLYLTGITPAISSSSKDTMLHLLKVSKQLGLKIIFDPNLRLKLWDEDEAKATLLSIIKECDIILPGISEGEFLFGLSDERKIAQKMIDLGAETVVVKLGEQGAYYHSGDQTGYEKASQEVEVVDPVGAGDGFAAGFIAGYIEQMSIQDAVHQGCDAGALVTTVKGDVEGLPTKEELENLNSKNKTDDVIR</sequence>
<evidence type="ECO:0000256" key="2">
    <source>
        <dbReference type="ARBA" id="ARBA00022679"/>
    </source>
</evidence>
<dbReference type="PROSITE" id="PS00584">
    <property type="entry name" value="PFKB_KINASES_2"/>
    <property type="match status" value="1"/>
</dbReference>
<dbReference type="Proteomes" id="UP000242084">
    <property type="component" value="Chromosome 1"/>
</dbReference>
<dbReference type="InterPro" id="IPR029056">
    <property type="entry name" value="Ribokinase-like"/>
</dbReference>
<proteinExistence type="inferred from homology"/>
<dbReference type="EC" id="2.7.1.92" evidence="7"/>
<dbReference type="RefSeq" id="WP_095089027.1">
    <property type="nucleotide sequence ID" value="NZ_BMDM01000001.1"/>
</dbReference>
<dbReference type="EMBL" id="LT906462">
    <property type="protein sequence ID" value="SNV74780.1"/>
    <property type="molecule type" value="Genomic_DNA"/>
</dbReference>
<evidence type="ECO:0000256" key="5">
    <source>
        <dbReference type="ARBA" id="ARBA00022840"/>
    </source>
</evidence>
<keyword evidence="2 7" id="KW-0808">Transferase</keyword>
<dbReference type="InterPro" id="IPR011611">
    <property type="entry name" value="PfkB_dom"/>
</dbReference>
<dbReference type="Gene3D" id="3.40.1190.20">
    <property type="match status" value="1"/>
</dbReference>
<dbReference type="EC" id="2.7.1.45" evidence="7"/>
<comment type="similarity">
    <text evidence="1">Belongs to the carbohydrate kinase PfkB family.</text>
</comment>
<gene>
    <name evidence="7" type="primary">iolC</name>
    <name evidence="7" type="ORF">SAMEA4384403_01947</name>
</gene>
<dbReference type="InterPro" id="IPR050306">
    <property type="entry name" value="PfkB_Carbo_kinase"/>
</dbReference>
<evidence type="ECO:0000259" key="6">
    <source>
        <dbReference type="Pfam" id="PF00294"/>
    </source>
</evidence>
<dbReference type="OrthoDB" id="9813569at2"/>
<dbReference type="AlphaFoldDB" id="A0A239ZV86"/>
<dbReference type="GO" id="GO:0005524">
    <property type="term" value="F:ATP binding"/>
    <property type="evidence" value="ECO:0007669"/>
    <property type="project" value="UniProtKB-KW"/>
</dbReference>
<dbReference type="GO" id="GO:0008673">
    <property type="term" value="F:2-dehydro-3-deoxygluconokinase activity"/>
    <property type="evidence" value="ECO:0007669"/>
    <property type="project" value="UniProtKB-EC"/>
</dbReference>
<dbReference type="SUPFAM" id="SSF53613">
    <property type="entry name" value="Ribokinase-like"/>
    <property type="match status" value="1"/>
</dbReference>
<dbReference type="Pfam" id="PF00294">
    <property type="entry name" value="PfkB"/>
    <property type="match status" value="1"/>
</dbReference>
<reference evidence="7 8" key="1">
    <citation type="submission" date="2017-06" db="EMBL/GenBank/DDBJ databases">
        <authorList>
            <consortium name="Pathogen Informatics"/>
        </authorList>
    </citation>
    <scope>NUCLEOTIDE SEQUENCE [LARGE SCALE GENOMIC DNA]</scope>
    <source>
        <strain evidence="7 8">NCTC13839</strain>
    </source>
</reference>
<protein>
    <submittedName>
        <fullName evidence="7">2-dehydro-3-deoxygluconokinase</fullName>
        <ecNumber evidence="7">2.7.1.45</ecNumber>
        <ecNumber evidence="7">2.7.1.92</ecNumber>
    </submittedName>
</protein>
<keyword evidence="4 7" id="KW-0418">Kinase</keyword>
<evidence type="ECO:0000256" key="3">
    <source>
        <dbReference type="ARBA" id="ARBA00022741"/>
    </source>
</evidence>
<evidence type="ECO:0000313" key="7">
    <source>
        <dbReference type="EMBL" id="SNV74780.1"/>
    </source>
</evidence>
<dbReference type="PANTHER" id="PTHR43085:SF1">
    <property type="entry name" value="PSEUDOURIDINE KINASE-RELATED"/>
    <property type="match status" value="1"/>
</dbReference>
<evidence type="ECO:0000256" key="4">
    <source>
        <dbReference type="ARBA" id="ARBA00022777"/>
    </source>
</evidence>
<dbReference type="CDD" id="cd01166">
    <property type="entry name" value="KdgK"/>
    <property type="match status" value="1"/>
</dbReference>
<dbReference type="PANTHER" id="PTHR43085">
    <property type="entry name" value="HEXOKINASE FAMILY MEMBER"/>
    <property type="match status" value="1"/>
</dbReference>
<keyword evidence="8" id="KW-1185">Reference proteome</keyword>
<dbReference type="KEGG" id="sste:SAMEA4384403_1947"/>
<organism evidence="7 8">
    <name type="scientific">Mammaliicoccus stepanovicii</name>
    <dbReference type="NCBI Taxonomy" id="643214"/>
    <lineage>
        <taxon>Bacteria</taxon>
        <taxon>Bacillati</taxon>
        <taxon>Bacillota</taxon>
        <taxon>Bacilli</taxon>
        <taxon>Bacillales</taxon>
        <taxon>Staphylococcaceae</taxon>
        <taxon>Mammaliicoccus</taxon>
    </lineage>
</organism>
<accession>A0A239ZV86</accession>
<name>A0A239ZV86_9STAP</name>
<dbReference type="InterPro" id="IPR002173">
    <property type="entry name" value="Carboh/pur_kinase_PfkB_CS"/>
</dbReference>
<keyword evidence="3" id="KW-0547">Nucleotide-binding</keyword>
<evidence type="ECO:0000313" key="8">
    <source>
        <dbReference type="Proteomes" id="UP000242084"/>
    </source>
</evidence>